<sequence>MPINQTEVRLTSISQDIGVHEPATLDGDGARAAGWLTESLSQPESQAVSSEEMPSIAKANGNTMGDRILNGLQSLGEAYKAKTKEAIDALNVGASDSMNLANAIRFQIELTQVSIQADVTTKAITKAPQQVDQITRTQ</sequence>
<feature type="region of interest" description="Disordered" evidence="1">
    <location>
        <begin position="39"/>
        <end position="62"/>
    </location>
</feature>
<comment type="caution">
    <text evidence="2">The sequence shown here is derived from an EMBL/GenBank/DDBJ whole genome shotgun (WGS) entry which is preliminary data.</text>
</comment>
<gene>
    <name evidence="2" type="ORF">JJB74_01195</name>
</gene>
<keyword evidence="3" id="KW-1185">Reference proteome</keyword>
<accession>A0A934SPS4</accession>
<dbReference type="AlphaFoldDB" id="A0A934SPS4"/>
<reference evidence="2" key="1">
    <citation type="submission" date="2021-01" db="EMBL/GenBank/DDBJ databases">
        <title>Genome sequence of strain Noviherbaspirillum sp. DKR-6.</title>
        <authorList>
            <person name="Chaudhary D.K."/>
        </authorList>
    </citation>
    <scope>NUCLEOTIDE SEQUENCE</scope>
    <source>
        <strain evidence="2">DKR-6</strain>
    </source>
</reference>
<dbReference type="RefSeq" id="WP_200589871.1">
    <property type="nucleotide sequence ID" value="NZ_JAEPBG010000001.1"/>
</dbReference>
<proteinExistence type="predicted"/>
<dbReference type="InterPro" id="IPR012670">
    <property type="entry name" value="T3SS_YscI/HrpB"/>
</dbReference>
<evidence type="ECO:0000256" key="1">
    <source>
        <dbReference type="SAM" id="MobiDB-lite"/>
    </source>
</evidence>
<dbReference type="Proteomes" id="UP000622890">
    <property type="component" value="Unassembled WGS sequence"/>
</dbReference>
<organism evidence="2 3">
    <name type="scientific">Noviherbaspirillum pedocola</name>
    <dbReference type="NCBI Taxonomy" id="2801341"/>
    <lineage>
        <taxon>Bacteria</taxon>
        <taxon>Pseudomonadati</taxon>
        <taxon>Pseudomonadota</taxon>
        <taxon>Betaproteobacteria</taxon>
        <taxon>Burkholderiales</taxon>
        <taxon>Oxalobacteraceae</taxon>
        <taxon>Noviherbaspirillum</taxon>
    </lineage>
</organism>
<protein>
    <submittedName>
        <fullName evidence="2">Uncharacterized protein</fullName>
    </submittedName>
</protein>
<evidence type="ECO:0000313" key="2">
    <source>
        <dbReference type="EMBL" id="MBK4733234.1"/>
    </source>
</evidence>
<dbReference type="Pfam" id="PF17001">
    <property type="entry name" value="T3SS_basalb_I"/>
    <property type="match status" value="1"/>
</dbReference>
<dbReference type="EMBL" id="JAEPBG010000001">
    <property type="protein sequence ID" value="MBK4733234.1"/>
    <property type="molecule type" value="Genomic_DNA"/>
</dbReference>
<name>A0A934SPS4_9BURK</name>
<dbReference type="GO" id="GO:0030254">
    <property type="term" value="P:protein secretion by the type III secretion system"/>
    <property type="evidence" value="ECO:0007669"/>
    <property type="project" value="InterPro"/>
</dbReference>
<evidence type="ECO:0000313" key="3">
    <source>
        <dbReference type="Proteomes" id="UP000622890"/>
    </source>
</evidence>
<feature type="compositionally biased region" description="Polar residues" evidence="1">
    <location>
        <begin position="39"/>
        <end position="49"/>
    </location>
</feature>